<evidence type="ECO:0000259" key="4">
    <source>
        <dbReference type="PROSITE" id="PS50234"/>
    </source>
</evidence>
<organism evidence="5 6">
    <name type="scientific">Glutamicibacter uratoxydans</name>
    <name type="common">Arthrobacter uratoxydans</name>
    <dbReference type="NCBI Taxonomy" id="43667"/>
    <lineage>
        <taxon>Bacteria</taxon>
        <taxon>Bacillati</taxon>
        <taxon>Actinomycetota</taxon>
        <taxon>Actinomycetes</taxon>
        <taxon>Micrococcales</taxon>
        <taxon>Micrococcaceae</taxon>
        <taxon>Glutamicibacter</taxon>
    </lineage>
</organism>
<gene>
    <name evidence="5" type="ORF">AUR04nite_29280</name>
</gene>
<evidence type="ECO:0000256" key="2">
    <source>
        <dbReference type="SAM" id="Phobius"/>
    </source>
</evidence>
<evidence type="ECO:0000313" key="6">
    <source>
        <dbReference type="Proteomes" id="UP000316612"/>
    </source>
</evidence>
<dbReference type="Gene3D" id="3.40.50.410">
    <property type="entry name" value="von Willebrand factor, type A domain"/>
    <property type="match status" value="1"/>
</dbReference>
<dbReference type="InterPro" id="IPR051266">
    <property type="entry name" value="CLCR"/>
</dbReference>
<accession>A0A4Y4DR31</accession>
<dbReference type="OrthoDB" id="4318225at2"/>
<feature type="region of interest" description="Disordered" evidence="1">
    <location>
        <begin position="313"/>
        <end position="332"/>
    </location>
</feature>
<reference evidence="5 6" key="1">
    <citation type="submission" date="2019-06" db="EMBL/GenBank/DDBJ databases">
        <title>Whole genome shotgun sequence of Glutamicibacter uratoxydans NBRC 15515.</title>
        <authorList>
            <person name="Hosoyama A."/>
            <person name="Uohara A."/>
            <person name="Ohji S."/>
            <person name="Ichikawa N."/>
        </authorList>
    </citation>
    <scope>NUCLEOTIDE SEQUENCE [LARGE SCALE GENOMIC DNA]</scope>
    <source>
        <strain evidence="5 6">NBRC 15515</strain>
    </source>
</reference>
<keyword evidence="3" id="KW-0732">Signal</keyword>
<feature type="compositionally biased region" description="Low complexity" evidence="1">
    <location>
        <begin position="318"/>
        <end position="329"/>
    </location>
</feature>
<dbReference type="Pfam" id="PF13519">
    <property type="entry name" value="VWA_2"/>
    <property type="match status" value="1"/>
</dbReference>
<dbReference type="PANTHER" id="PTHR10579:SF43">
    <property type="entry name" value="ZINC FINGER (C3HC4-TYPE RING FINGER) FAMILY PROTEIN"/>
    <property type="match status" value="1"/>
</dbReference>
<dbReference type="SMART" id="SM00327">
    <property type="entry name" value="VWA"/>
    <property type="match status" value="1"/>
</dbReference>
<evidence type="ECO:0000256" key="3">
    <source>
        <dbReference type="SAM" id="SignalP"/>
    </source>
</evidence>
<dbReference type="RefSeq" id="WP_141366470.1">
    <property type="nucleotide sequence ID" value="NZ_BAAAJL010000005.1"/>
</dbReference>
<feature type="chain" id="PRO_5039191075" description="VWFA domain-containing protein" evidence="3">
    <location>
        <begin position="25"/>
        <end position="634"/>
    </location>
</feature>
<feature type="transmembrane region" description="Helical" evidence="2">
    <location>
        <begin position="604"/>
        <end position="626"/>
    </location>
</feature>
<comment type="caution">
    <text evidence="5">The sequence shown here is derived from an EMBL/GenBank/DDBJ whole genome shotgun (WGS) entry which is preliminary data.</text>
</comment>
<keyword evidence="2" id="KW-0812">Transmembrane</keyword>
<dbReference type="Proteomes" id="UP000316612">
    <property type="component" value="Unassembled WGS sequence"/>
</dbReference>
<dbReference type="EMBL" id="BJNY01000019">
    <property type="protein sequence ID" value="GED07396.1"/>
    <property type="molecule type" value="Genomic_DNA"/>
</dbReference>
<sequence length="634" mass="67083">MRRLSKLLALLAAFALLIPGLPAAADEAPTELEPVMLVMDYSSSMLEKDADPQGTSRIDAAKKATKHLINNAPDDATMGLVVYGSTTPKKCDDITTVQQPGPVDKSALNSKIDELKAVGETPIGASLLHAAKDLEKVKGAKSIILVSDGEENCSQPPACEAAKDLAAQGIDLTVHTIGFKVNKKAKGELECIAKATGGSYVTADDADSLTEQLTVRTLRAFAGYQASGAPIAGAEQMHRAPAMAPGQYLDTLEKGESQAFTSKDGTTKYYKVGPIKPGERVHFSATIIPDQSDHSEVRLQEVVQSRVELVNGQGRECSTGTSDTSDNSSLGRPVSAYALSPDYREDTTVGCFADGTGELYAKVMRIGELQKDQPMDVELLYVLEPAVDATLLGAQAAKEDAPQSVKVTAAPQPVLGGSSFNDALQVESEKSYSDSVMSNEARYYKIHVGNGQKLNVRTTGKASEDSAVAGLRTRVYSSVRNDVSMIGSNSISKVSNDQVATLNMRTAVSQSNREGTYGKDSYLAGDYYVVVHAQTFNKNNGVPFDYELAFDVSGAEQPFAGEAPIFSAPPVDQPAEETPTEAASPELTATPVAQAPAAPTDGPLWPWFIGGLAGTGLLLGVGAFLYSNRATTRN</sequence>
<protein>
    <recommendedName>
        <fullName evidence="4">VWFA domain-containing protein</fullName>
    </recommendedName>
</protein>
<dbReference type="InterPro" id="IPR002035">
    <property type="entry name" value="VWF_A"/>
</dbReference>
<keyword evidence="6" id="KW-1185">Reference proteome</keyword>
<dbReference type="InterPro" id="IPR036465">
    <property type="entry name" value="vWFA_dom_sf"/>
</dbReference>
<feature type="domain" description="VWFA" evidence="4">
    <location>
        <begin position="34"/>
        <end position="218"/>
    </location>
</feature>
<evidence type="ECO:0000256" key="1">
    <source>
        <dbReference type="SAM" id="MobiDB-lite"/>
    </source>
</evidence>
<name>A0A4Y4DR31_GLUUR</name>
<keyword evidence="2" id="KW-0472">Membrane</keyword>
<proteinExistence type="predicted"/>
<feature type="signal peptide" evidence="3">
    <location>
        <begin position="1"/>
        <end position="24"/>
    </location>
</feature>
<dbReference type="PANTHER" id="PTHR10579">
    <property type="entry name" value="CALCIUM-ACTIVATED CHLORIDE CHANNEL REGULATOR"/>
    <property type="match status" value="1"/>
</dbReference>
<evidence type="ECO:0000313" key="5">
    <source>
        <dbReference type="EMBL" id="GED07396.1"/>
    </source>
</evidence>
<keyword evidence="2" id="KW-1133">Transmembrane helix</keyword>
<dbReference type="AlphaFoldDB" id="A0A4Y4DR31"/>
<dbReference type="SUPFAM" id="SSF53300">
    <property type="entry name" value="vWA-like"/>
    <property type="match status" value="1"/>
</dbReference>
<dbReference type="PROSITE" id="PS50234">
    <property type="entry name" value="VWFA"/>
    <property type="match status" value="1"/>
</dbReference>